<reference evidence="1" key="1">
    <citation type="submission" date="2022-08" db="EMBL/GenBank/DDBJ databases">
        <title>Alicyclobacillus dauci DSM2870, complete genome.</title>
        <authorList>
            <person name="Wang Q."/>
            <person name="Cai R."/>
            <person name="Wang Z."/>
        </authorList>
    </citation>
    <scope>NUCLEOTIDE SEQUENCE</scope>
    <source>
        <strain evidence="1">DSM 28700</strain>
    </source>
</reference>
<keyword evidence="2" id="KW-1185">Reference proteome</keyword>
<organism evidence="1 2">
    <name type="scientific">Alicyclobacillus dauci</name>
    <dbReference type="NCBI Taxonomy" id="1475485"/>
    <lineage>
        <taxon>Bacteria</taxon>
        <taxon>Bacillati</taxon>
        <taxon>Bacillota</taxon>
        <taxon>Bacilli</taxon>
        <taxon>Bacillales</taxon>
        <taxon>Alicyclobacillaceae</taxon>
        <taxon>Alicyclobacillus</taxon>
    </lineage>
</organism>
<dbReference type="Proteomes" id="UP001164803">
    <property type="component" value="Chromosome"/>
</dbReference>
<accession>A0ABY6Z8J8</accession>
<dbReference type="EMBL" id="CP104064">
    <property type="protein sequence ID" value="WAH38579.1"/>
    <property type="molecule type" value="Genomic_DNA"/>
</dbReference>
<name>A0ABY6Z8J8_9BACL</name>
<proteinExistence type="predicted"/>
<gene>
    <name evidence="1" type="ORF">NZD86_08905</name>
</gene>
<evidence type="ECO:0000313" key="2">
    <source>
        <dbReference type="Proteomes" id="UP001164803"/>
    </source>
</evidence>
<protein>
    <submittedName>
        <fullName evidence="1">Uncharacterized protein</fullName>
    </submittedName>
</protein>
<evidence type="ECO:0000313" key="1">
    <source>
        <dbReference type="EMBL" id="WAH38579.1"/>
    </source>
</evidence>
<dbReference type="RefSeq" id="WP_268046159.1">
    <property type="nucleotide sequence ID" value="NZ_CP104064.1"/>
</dbReference>
<sequence>MQPNTCIDEIMELLETVLHDLSESLLDRYESVDIRVVIDAH</sequence>